<feature type="compositionally biased region" description="Basic and acidic residues" evidence="1">
    <location>
        <begin position="225"/>
        <end position="239"/>
    </location>
</feature>
<dbReference type="EMBL" id="CACVBS010000013">
    <property type="protein sequence ID" value="CAA7259282.1"/>
    <property type="molecule type" value="Genomic_DNA"/>
</dbReference>
<dbReference type="Proteomes" id="UP000467700">
    <property type="component" value="Unassembled WGS sequence"/>
</dbReference>
<organism evidence="2 3">
    <name type="scientific">Cyclocybe aegerita</name>
    <name type="common">Black poplar mushroom</name>
    <name type="synonym">Agrocybe aegerita</name>
    <dbReference type="NCBI Taxonomy" id="1973307"/>
    <lineage>
        <taxon>Eukaryota</taxon>
        <taxon>Fungi</taxon>
        <taxon>Dikarya</taxon>
        <taxon>Basidiomycota</taxon>
        <taxon>Agaricomycotina</taxon>
        <taxon>Agaricomycetes</taxon>
        <taxon>Agaricomycetidae</taxon>
        <taxon>Agaricales</taxon>
        <taxon>Agaricineae</taxon>
        <taxon>Bolbitiaceae</taxon>
        <taxon>Cyclocybe</taxon>
    </lineage>
</organism>
<gene>
    <name evidence="2" type="ORF">AAE3_LOCUS1344</name>
</gene>
<feature type="region of interest" description="Disordered" evidence="1">
    <location>
        <begin position="26"/>
        <end position="56"/>
    </location>
</feature>
<reference evidence="2 3" key="1">
    <citation type="submission" date="2020-01" db="EMBL/GenBank/DDBJ databases">
        <authorList>
            <person name="Gupta K D."/>
        </authorList>
    </citation>
    <scope>NUCLEOTIDE SEQUENCE [LARGE SCALE GENOMIC DNA]</scope>
</reference>
<comment type="caution">
    <text evidence="2">The sequence shown here is derived from an EMBL/GenBank/DDBJ whole genome shotgun (WGS) entry which is preliminary data.</text>
</comment>
<evidence type="ECO:0000313" key="3">
    <source>
        <dbReference type="Proteomes" id="UP000467700"/>
    </source>
</evidence>
<evidence type="ECO:0000256" key="1">
    <source>
        <dbReference type="SAM" id="MobiDB-lite"/>
    </source>
</evidence>
<keyword evidence="3" id="KW-1185">Reference proteome</keyword>
<dbReference type="OrthoDB" id="3364141at2759"/>
<feature type="region of interest" description="Disordered" evidence="1">
    <location>
        <begin position="81"/>
        <end position="149"/>
    </location>
</feature>
<accession>A0A8S0WK36</accession>
<dbReference type="AlphaFoldDB" id="A0A8S0WK36"/>
<feature type="compositionally biased region" description="Acidic residues" evidence="1">
    <location>
        <begin position="160"/>
        <end position="176"/>
    </location>
</feature>
<proteinExistence type="predicted"/>
<evidence type="ECO:0000313" key="2">
    <source>
        <dbReference type="EMBL" id="CAA7259282.1"/>
    </source>
</evidence>
<name>A0A8S0WK36_CYCAE</name>
<feature type="region of interest" description="Disordered" evidence="1">
    <location>
        <begin position="194"/>
        <end position="249"/>
    </location>
</feature>
<feature type="region of interest" description="Disordered" evidence="1">
    <location>
        <begin position="160"/>
        <end position="179"/>
    </location>
</feature>
<protein>
    <submittedName>
        <fullName evidence="2">Uncharacterized protein</fullName>
    </submittedName>
</protein>
<feature type="compositionally biased region" description="Acidic residues" evidence="1">
    <location>
        <begin position="240"/>
        <end position="249"/>
    </location>
</feature>
<sequence length="249" mass="27560">MASCQTWTTTSHFRHPWFDTAVMKRKHTEAVTPEEDSDDAPGPASRSLARPPAKRRRFSNLENGFAHLSIVGSSASNDYSMSLPPAPQDSYIHVEEIPPPVTPSNAMDMDTTPPVTEEPAYTVEEPTIPEVKMKTSSWYEPEPDQADVGSGIVITDLEAFTESDDEEEEKEKDEENVTINPALLDRILNKKPEESLPAVSSPGASQALVLFRPLPRLSDDSGLSEARKEEKEKETRPVEADENAMDVEP</sequence>